<evidence type="ECO:0000313" key="3">
    <source>
        <dbReference type="Proteomes" id="UP000680656"/>
    </source>
</evidence>
<evidence type="ECO:0000313" key="2">
    <source>
        <dbReference type="EMBL" id="QVV90487.1"/>
    </source>
</evidence>
<dbReference type="KEGG" id="mrtj:KHC33_08440"/>
<keyword evidence="1" id="KW-0472">Membrane</keyword>
<accession>A0A8E7AZ41</accession>
<feature type="transmembrane region" description="Helical" evidence="1">
    <location>
        <begin position="20"/>
        <end position="42"/>
    </location>
</feature>
<feature type="transmembrane region" description="Helical" evidence="1">
    <location>
        <begin position="54"/>
        <end position="71"/>
    </location>
</feature>
<keyword evidence="3" id="KW-1185">Reference proteome</keyword>
<gene>
    <name evidence="2" type="ORF">KHC33_08440</name>
</gene>
<feature type="transmembrane region" description="Helical" evidence="1">
    <location>
        <begin position="221"/>
        <end position="242"/>
    </location>
</feature>
<feature type="transmembrane region" description="Helical" evidence="1">
    <location>
        <begin position="181"/>
        <end position="201"/>
    </location>
</feature>
<feature type="transmembrane region" description="Helical" evidence="1">
    <location>
        <begin position="83"/>
        <end position="108"/>
    </location>
</feature>
<dbReference type="PANTHER" id="PTHR40700:SF1">
    <property type="entry name" value="DUF63 DOMAIN-CONTAINING PROTEIN"/>
    <property type="match status" value="1"/>
</dbReference>
<dbReference type="AlphaFoldDB" id="A0A8E7AZ41"/>
<feature type="transmembrane region" description="Helical" evidence="1">
    <location>
        <begin position="148"/>
        <end position="169"/>
    </location>
</feature>
<dbReference type="Pfam" id="PF01889">
    <property type="entry name" value="DUF63"/>
    <property type="match status" value="1"/>
</dbReference>
<reference evidence="2 3" key="1">
    <citation type="submission" date="2021-05" db="EMBL/GenBank/DDBJ databases">
        <title>A novel Methanospirillum isolate from a pyrite-forming mixed culture.</title>
        <authorList>
            <person name="Bunk B."/>
            <person name="Sproer C."/>
            <person name="Spring S."/>
            <person name="Pester M."/>
        </authorList>
    </citation>
    <scope>NUCLEOTIDE SEQUENCE [LARGE SCALE GENOMIC DNA]</scope>
    <source>
        <strain evidence="2 3">J.3.6.1-F.2.7.3</strain>
    </source>
</reference>
<organism evidence="2 3">
    <name type="scientific">Methanospirillum purgamenti</name>
    <dbReference type="NCBI Taxonomy" id="2834276"/>
    <lineage>
        <taxon>Archaea</taxon>
        <taxon>Methanobacteriati</taxon>
        <taxon>Methanobacteriota</taxon>
        <taxon>Stenosarchaea group</taxon>
        <taxon>Methanomicrobia</taxon>
        <taxon>Methanomicrobiales</taxon>
        <taxon>Methanospirillaceae</taxon>
        <taxon>Methanospirillum</taxon>
    </lineage>
</organism>
<evidence type="ECO:0000256" key="1">
    <source>
        <dbReference type="SAM" id="Phobius"/>
    </source>
</evidence>
<sequence>MISEFIYKYYIDPIHYDNSYNIVNTLTYAFILLVCTWLIYRWLDSNHISIDREFVYSLIPWIVFGGCLRVVEDTGFIKSDIHVILITPLIYFLIFAIAMPALYGAYVLEKRGVIPSWKRIYFWAGILLSAVTLLFIIWFGLTSAHFDLLVAGTILAMATATTGLLYAIIRYGFRWQYVQDRLYQILIFGHMLDASATSFGIDLHAIPYTEKHVVGSALIDLTGTAFVMFPLKLLVLIPGIYILELYRREGATGIWYLILVAMIMVGLAPGIRDMMRMVLYV</sequence>
<dbReference type="EMBL" id="CP075546">
    <property type="protein sequence ID" value="QVV90487.1"/>
    <property type="molecule type" value="Genomic_DNA"/>
</dbReference>
<feature type="transmembrane region" description="Helical" evidence="1">
    <location>
        <begin position="254"/>
        <end position="271"/>
    </location>
</feature>
<feature type="transmembrane region" description="Helical" evidence="1">
    <location>
        <begin position="120"/>
        <end position="142"/>
    </location>
</feature>
<proteinExistence type="predicted"/>
<dbReference type="InterPro" id="IPR002749">
    <property type="entry name" value="DUF63"/>
</dbReference>
<protein>
    <submittedName>
        <fullName evidence="2">DUF63 family protein</fullName>
    </submittedName>
</protein>
<keyword evidence="1" id="KW-0812">Transmembrane</keyword>
<dbReference type="RefSeq" id="WP_214421255.1">
    <property type="nucleotide sequence ID" value="NZ_CP075546.1"/>
</dbReference>
<name>A0A8E7AZ41_9EURY</name>
<dbReference type="GeneID" id="65097206"/>
<dbReference type="PANTHER" id="PTHR40700">
    <property type="entry name" value="HYPOTHETICAL MEMBRANE PROTEIN, CONSERVED, DUF63 FAMILY"/>
    <property type="match status" value="1"/>
</dbReference>
<keyword evidence="1" id="KW-1133">Transmembrane helix</keyword>
<dbReference type="Proteomes" id="UP000680656">
    <property type="component" value="Chromosome"/>
</dbReference>